<protein>
    <submittedName>
        <fullName evidence="1">Uncharacterized protein</fullName>
    </submittedName>
</protein>
<keyword evidence="2" id="KW-1185">Reference proteome</keyword>
<organism evidence="1 2">
    <name type="scientific">Ilex paraguariensis</name>
    <name type="common">yerba mate</name>
    <dbReference type="NCBI Taxonomy" id="185542"/>
    <lineage>
        <taxon>Eukaryota</taxon>
        <taxon>Viridiplantae</taxon>
        <taxon>Streptophyta</taxon>
        <taxon>Embryophyta</taxon>
        <taxon>Tracheophyta</taxon>
        <taxon>Spermatophyta</taxon>
        <taxon>Magnoliopsida</taxon>
        <taxon>eudicotyledons</taxon>
        <taxon>Gunneridae</taxon>
        <taxon>Pentapetalae</taxon>
        <taxon>asterids</taxon>
        <taxon>campanulids</taxon>
        <taxon>Aquifoliales</taxon>
        <taxon>Aquifoliaceae</taxon>
        <taxon>Ilex</taxon>
    </lineage>
</organism>
<comment type="caution">
    <text evidence="1">The sequence shown here is derived from an EMBL/GenBank/DDBJ whole genome shotgun (WGS) entry which is preliminary data.</text>
</comment>
<dbReference type="EMBL" id="CAUOFW020002158">
    <property type="protein sequence ID" value="CAK9151543.1"/>
    <property type="molecule type" value="Genomic_DNA"/>
</dbReference>
<sequence length="104" mass="11393">MIYVNEELVMPAIRFPVEGSCFADKETIFALQTPVAVLEGSDMNVKVSISADIPLKNDKNVGVTLLTERAIQGEDAKFKSTHKGMQVIIYRIAYALKPPPSAVL</sequence>
<gene>
    <name evidence="1" type="ORF">ILEXP_LOCUS19717</name>
</gene>
<dbReference type="AlphaFoldDB" id="A0ABC8S927"/>
<reference evidence="1 2" key="1">
    <citation type="submission" date="2024-02" db="EMBL/GenBank/DDBJ databases">
        <authorList>
            <person name="Vignale AGUSTIN F."/>
            <person name="Sosa J E."/>
            <person name="Modenutti C."/>
        </authorList>
    </citation>
    <scope>NUCLEOTIDE SEQUENCE [LARGE SCALE GENOMIC DNA]</scope>
</reference>
<evidence type="ECO:0000313" key="2">
    <source>
        <dbReference type="Proteomes" id="UP001642360"/>
    </source>
</evidence>
<proteinExistence type="predicted"/>
<evidence type="ECO:0000313" key="1">
    <source>
        <dbReference type="EMBL" id="CAK9151543.1"/>
    </source>
</evidence>
<dbReference type="Proteomes" id="UP001642360">
    <property type="component" value="Unassembled WGS sequence"/>
</dbReference>
<name>A0ABC8S927_9AQUA</name>
<accession>A0ABC8S927</accession>